<dbReference type="Proteomes" id="UP000050961">
    <property type="component" value="Unassembled WGS sequence"/>
</dbReference>
<feature type="transmembrane region" description="Helical" evidence="7">
    <location>
        <begin position="245"/>
        <end position="267"/>
    </location>
</feature>
<dbReference type="Pfam" id="PF07690">
    <property type="entry name" value="MFS_1"/>
    <property type="match status" value="1"/>
</dbReference>
<keyword evidence="5 7" id="KW-1133">Transmembrane helix</keyword>
<sequence length="510" mass="55283">MQSALLIIEYSSERRNKMSEANDNKNKGYNLFLLVAILLIGTFCTVLNQTILATALPTLMKAFDVSTSTVQWLTTGFLMVNGVMIPVSAWLSTRFNTKWLYIVAMSIFEVGTIIAWTAPTFSFLLAGRLIQAVGVGISMPLLQNIMLSVFPANKRGVAMGMAGVVIGVAPAIGPTLSGFVIDTWHWRDLFGMIVPIVAIVIVLSFFFMKPVLKTTKSKLDWVSLTLSTVGFGSLLYGFSSVGDNGWTSTIVLSTLALGAIVIVIFGWRQLKIDKPFLELRVFSSAEFTIATILSSVVMVAMVGVEMIIPMYLQMIHGMSAFHSGLLLLPGALMMAVMSPITGKTFDRIGARRLAILGLFLLTVGTIPFVMITKQTPVLYIVLLYALRMFGISMVMMPATTAGMNALPLQLISHGTAVNNTVRQVASSIGTAILVSVLSNTTKGQMPGKHLLHSEPLEYKLKAIQATMTGYHAAFWIAVGFSVVGFGLAFFLSDKSKMINKSLEDDEGGKA</sequence>
<dbReference type="InterPro" id="IPR020846">
    <property type="entry name" value="MFS_dom"/>
</dbReference>
<evidence type="ECO:0000313" key="10">
    <source>
        <dbReference type="Proteomes" id="UP000050961"/>
    </source>
</evidence>
<reference evidence="9 10" key="1">
    <citation type="journal article" date="2015" name="Genome Announc.">
        <title>Expanding the biotechnology potential of lactobacilli through comparative genomics of 213 strains and associated genera.</title>
        <authorList>
            <person name="Sun Z."/>
            <person name="Harris H.M."/>
            <person name="McCann A."/>
            <person name="Guo C."/>
            <person name="Argimon S."/>
            <person name="Zhang W."/>
            <person name="Yang X."/>
            <person name="Jeffery I.B."/>
            <person name="Cooney J.C."/>
            <person name="Kagawa T.F."/>
            <person name="Liu W."/>
            <person name="Song Y."/>
            <person name="Salvetti E."/>
            <person name="Wrobel A."/>
            <person name="Rasinkangas P."/>
            <person name="Parkhill J."/>
            <person name="Rea M.C."/>
            <person name="O'Sullivan O."/>
            <person name="Ritari J."/>
            <person name="Douillard F.P."/>
            <person name="Paul Ross R."/>
            <person name="Yang R."/>
            <person name="Briner A.E."/>
            <person name="Felis G.E."/>
            <person name="de Vos W.M."/>
            <person name="Barrangou R."/>
            <person name="Klaenhammer T.R."/>
            <person name="Caufield P.W."/>
            <person name="Cui Y."/>
            <person name="Zhang H."/>
            <person name="O'Toole P.W."/>
        </authorList>
    </citation>
    <scope>NUCLEOTIDE SEQUENCE [LARGE SCALE GENOMIC DNA]</scope>
    <source>
        <strain evidence="9 10">DSM 21376</strain>
    </source>
</reference>
<dbReference type="EMBL" id="AYZF01000008">
    <property type="protein sequence ID" value="KRN07124.1"/>
    <property type="molecule type" value="Genomic_DNA"/>
</dbReference>
<feature type="domain" description="Major facilitator superfamily (MFS) profile" evidence="8">
    <location>
        <begin position="34"/>
        <end position="496"/>
    </location>
</feature>
<evidence type="ECO:0000256" key="3">
    <source>
        <dbReference type="ARBA" id="ARBA00022475"/>
    </source>
</evidence>
<feature type="transmembrane region" description="Helical" evidence="7">
    <location>
        <begin position="472"/>
        <end position="491"/>
    </location>
</feature>
<feature type="transmembrane region" description="Helical" evidence="7">
    <location>
        <begin position="353"/>
        <end position="371"/>
    </location>
</feature>
<feature type="transmembrane region" description="Helical" evidence="7">
    <location>
        <begin position="31"/>
        <end position="52"/>
    </location>
</feature>
<feature type="transmembrane region" description="Helical" evidence="7">
    <location>
        <begin position="129"/>
        <end position="150"/>
    </location>
</feature>
<dbReference type="NCBIfam" id="TIGR00711">
    <property type="entry name" value="efflux_EmrB"/>
    <property type="match status" value="1"/>
</dbReference>
<evidence type="ECO:0000256" key="5">
    <source>
        <dbReference type="ARBA" id="ARBA00022989"/>
    </source>
</evidence>
<feature type="transmembrane region" description="Helical" evidence="7">
    <location>
        <begin position="99"/>
        <end position="117"/>
    </location>
</feature>
<comment type="subcellular location">
    <subcellularLocation>
        <location evidence="1">Cell membrane</location>
        <topology evidence="1">Multi-pass membrane protein</topology>
    </subcellularLocation>
</comment>
<name>A0A0R2E4F7_9LACO</name>
<dbReference type="InterPro" id="IPR036259">
    <property type="entry name" value="MFS_trans_sf"/>
</dbReference>
<dbReference type="STRING" id="1423806.FD15_GL000695"/>
<dbReference type="PANTHER" id="PTHR42718:SF24">
    <property type="entry name" value="MAJOR FACILITATOR SUPERFAMILY (MFS) PROFILE DOMAIN-CONTAINING PROTEIN"/>
    <property type="match status" value="1"/>
</dbReference>
<feature type="transmembrane region" description="Helical" evidence="7">
    <location>
        <begin position="287"/>
        <end position="308"/>
    </location>
</feature>
<keyword evidence="2" id="KW-0813">Transport</keyword>
<keyword evidence="3" id="KW-1003">Cell membrane</keyword>
<feature type="transmembrane region" description="Helical" evidence="7">
    <location>
        <begin position="377"/>
        <end position="399"/>
    </location>
</feature>
<dbReference type="AlphaFoldDB" id="A0A0R2E4F7"/>
<dbReference type="GO" id="GO:0022857">
    <property type="term" value="F:transmembrane transporter activity"/>
    <property type="evidence" value="ECO:0007669"/>
    <property type="project" value="InterPro"/>
</dbReference>
<dbReference type="InterPro" id="IPR011701">
    <property type="entry name" value="MFS"/>
</dbReference>
<evidence type="ECO:0000256" key="7">
    <source>
        <dbReference type="SAM" id="Phobius"/>
    </source>
</evidence>
<keyword evidence="6 7" id="KW-0472">Membrane</keyword>
<dbReference type="InterPro" id="IPR004638">
    <property type="entry name" value="EmrB-like"/>
</dbReference>
<evidence type="ECO:0000256" key="4">
    <source>
        <dbReference type="ARBA" id="ARBA00022692"/>
    </source>
</evidence>
<evidence type="ECO:0000259" key="8">
    <source>
        <dbReference type="PROSITE" id="PS50850"/>
    </source>
</evidence>
<dbReference type="Gene3D" id="1.20.1250.20">
    <property type="entry name" value="MFS general substrate transporter like domains"/>
    <property type="match status" value="1"/>
</dbReference>
<organism evidence="9 10">
    <name type="scientific">Liquorilactobacillus sucicola DSM 21376 = JCM 15457</name>
    <dbReference type="NCBI Taxonomy" id="1423806"/>
    <lineage>
        <taxon>Bacteria</taxon>
        <taxon>Bacillati</taxon>
        <taxon>Bacillota</taxon>
        <taxon>Bacilli</taxon>
        <taxon>Lactobacillales</taxon>
        <taxon>Lactobacillaceae</taxon>
        <taxon>Liquorilactobacillus</taxon>
    </lineage>
</organism>
<evidence type="ECO:0000256" key="1">
    <source>
        <dbReference type="ARBA" id="ARBA00004651"/>
    </source>
</evidence>
<protein>
    <submittedName>
        <fullName evidence="9">Major facilitator superfamily permease</fullName>
    </submittedName>
</protein>
<dbReference type="PRINTS" id="PR01036">
    <property type="entry name" value="TCRTETB"/>
</dbReference>
<dbReference type="PROSITE" id="PS50850">
    <property type="entry name" value="MFS"/>
    <property type="match status" value="1"/>
</dbReference>
<keyword evidence="10" id="KW-1185">Reference proteome</keyword>
<evidence type="ECO:0000313" key="9">
    <source>
        <dbReference type="EMBL" id="KRN07124.1"/>
    </source>
</evidence>
<dbReference type="Gene3D" id="1.20.1720.10">
    <property type="entry name" value="Multidrug resistance protein D"/>
    <property type="match status" value="1"/>
</dbReference>
<dbReference type="SUPFAM" id="SSF103473">
    <property type="entry name" value="MFS general substrate transporter"/>
    <property type="match status" value="1"/>
</dbReference>
<feature type="transmembrane region" description="Helical" evidence="7">
    <location>
        <begin position="219"/>
        <end position="239"/>
    </location>
</feature>
<feature type="transmembrane region" description="Helical" evidence="7">
    <location>
        <begin position="157"/>
        <end position="177"/>
    </location>
</feature>
<dbReference type="PATRIC" id="fig|1423806.3.peg.707"/>
<accession>A0A0R2E4F7</accession>
<evidence type="ECO:0000256" key="2">
    <source>
        <dbReference type="ARBA" id="ARBA00022448"/>
    </source>
</evidence>
<proteinExistence type="predicted"/>
<dbReference type="PANTHER" id="PTHR42718">
    <property type="entry name" value="MAJOR FACILITATOR SUPERFAMILY MULTIDRUG TRANSPORTER MFSC"/>
    <property type="match status" value="1"/>
</dbReference>
<dbReference type="eggNOG" id="COG2814">
    <property type="taxonomic scope" value="Bacteria"/>
</dbReference>
<feature type="transmembrane region" description="Helical" evidence="7">
    <location>
        <begin position="320"/>
        <end position="341"/>
    </location>
</feature>
<feature type="transmembrane region" description="Helical" evidence="7">
    <location>
        <begin position="72"/>
        <end position="92"/>
    </location>
</feature>
<dbReference type="GO" id="GO:0005886">
    <property type="term" value="C:plasma membrane"/>
    <property type="evidence" value="ECO:0007669"/>
    <property type="project" value="UniProtKB-SubCell"/>
</dbReference>
<evidence type="ECO:0000256" key="6">
    <source>
        <dbReference type="ARBA" id="ARBA00023136"/>
    </source>
</evidence>
<gene>
    <name evidence="9" type="ORF">FD15_GL000695</name>
</gene>
<dbReference type="CDD" id="cd17503">
    <property type="entry name" value="MFS_LmrB_MDR_like"/>
    <property type="match status" value="1"/>
</dbReference>
<keyword evidence="4 7" id="KW-0812">Transmembrane</keyword>
<feature type="transmembrane region" description="Helical" evidence="7">
    <location>
        <begin position="189"/>
        <end position="207"/>
    </location>
</feature>
<comment type="caution">
    <text evidence="9">The sequence shown here is derived from an EMBL/GenBank/DDBJ whole genome shotgun (WGS) entry which is preliminary data.</text>
</comment>